<proteinExistence type="predicted"/>
<keyword evidence="3" id="KW-1185">Reference proteome</keyword>
<evidence type="ECO:0000259" key="1">
    <source>
        <dbReference type="Pfam" id="PF03781"/>
    </source>
</evidence>
<dbReference type="PANTHER" id="PTHR23150:SF19">
    <property type="entry name" value="FORMYLGLYCINE-GENERATING ENZYME"/>
    <property type="match status" value="1"/>
</dbReference>
<protein>
    <submittedName>
        <fullName evidence="2">Formylglycine-generating enzyme, required for sulfatase activity, contains SUMF1/FGE domain</fullName>
    </submittedName>
</protein>
<reference evidence="3" key="1">
    <citation type="submission" date="2015-08" db="EMBL/GenBank/DDBJ databases">
        <authorList>
            <person name="Varghese N."/>
        </authorList>
    </citation>
    <scope>NUCLEOTIDE SEQUENCE [LARGE SCALE GENOMIC DNA]</scope>
    <source>
        <strain evidence="3">DSM 27808</strain>
    </source>
</reference>
<dbReference type="Pfam" id="PF03781">
    <property type="entry name" value="FGE-sulfatase"/>
    <property type="match status" value="1"/>
</dbReference>
<dbReference type="InterPro" id="IPR051043">
    <property type="entry name" value="Sulfatase_Mod_Factor_Kinase"/>
</dbReference>
<dbReference type="Proteomes" id="UP000182598">
    <property type="component" value="Unassembled WGS sequence"/>
</dbReference>
<evidence type="ECO:0000313" key="2">
    <source>
        <dbReference type="EMBL" id="CUA88349.1"/>
    </source>
</evidence>
<dbReference type="InterPro" id="IPR016187">
    <property type="entry name" value="CTDL_fold"/>
</dbReference>
<accession>A0A0K6HBH1</accession>
<feature type="domain" description="Sulfatase-modifying factor enzyme-like" evidence="1">
    <location>
        <begin position="22"/>
        <end position="241"/>
    </location>
</feature>
<dbReference type="PANTHER" id="PTHR23150">
    <property type="entry name" value="SULFATASE MODIFYING FACTOR 1, 2"/>
    <property type="match status" value="1"/>
</dbReference>
<dbReference type="SUPFAM" id="SSF56436">
    <property type="entry name" value="C-type lectin-like"/>
    <property type="match status" value="1"/>
</dbReference>
<gene>
    <name evidence="2" type="ORF">Ga0061064_2150</name>
</gene>
<dbReference type="GO" id="GO:0120147">
    <property type="term" value="F:formylglycine-generating oxidase activity"/>
    <property type="evidence" value="ECO:0007669"/>
    <property type="project" value="TreeGrafter"/>
</dbReference>
<dbReference type="AlphaFoldDB" id="A0A0K6HBH1"/>
<sequence length="245" mass="27471">MTKWLSVLGFIAVAANAEPVLVSGGEYTPAILLDESVQTLVMADFKLDATPVTYAQYLEYVKANPKWQRANAAAIFHDGNYLISWPGNTEIPEGYAKRAVTEVSWFAARAYCSAKGGRLPTLDEWEYASSQYLQQQQLSDQDYAQMLFGRHSNPTAYSQQPLDVNSKALAHMHNRVNEWVEDFQLMLTSGDNNDILSSSCGDSARFMADFGDASYATFFRYQSRSNYRAQSTTSTLGFRCAYDME</sequence>
<name>A0A0K6HBH1_9GAMM</name>
<organism evidence="2 3">
    <name type="scientific">Pseudidiomarina woesei</name>
    <dbReference type="NCBI Taxonomy" id="1381080"/>
    <lineage>
        <taxon>Bacteria</taxon>
        <taxon>Pseudomonadati</taxon>
        <taxon>Pseudomonadota</taxon>
        <taxon>Gammaproteobacteria</taxon>
        <taxon>Alteromonadales</taxon>
        <taxon>Idiomarinaceae</taxon>
        <taxon>Pseudidiomarina</taxon>
    </lineage>
</organism>
<evidence type="ECO:0000313" key="3">
    <source>
        <dbReference type="Proteomes" id="UP000182598"/>
    </source>
</evidence>
<dbReference type="Gene3D" id="3.90.1580.10">
    <property type="entry name" value="paralog of FGE (formylglycine-generating enzyme)"/>
    <property type="match status" value="1"/>
</dbReference>
<dbReference type="InterPro" id="IPR005532">
    <property type="entry name" value="SUMF_dom"/>
</dbReference>
<dbReference type="EMBL" id="CYHB01000009">
    <property type="protein sequence ID" value="CUA88349.1"/>
    <property type="molecule type" value="Genomic_DNA"/>
</dbReference>
<dbReference type="InterPro" id="IPR042095">
    <property type="entry name" value="SUMF_sf"/>
</dbReference>
<dbReference type="RefSeq" id="WP_245622264.1">
    <property type="nucleotide sequence ID" value="NZ_CYHB01000009.1"/>
</dbReference>